<evidence type="ECO:0000313" key="2">
    <source>
        <dbReference type="Proteomes" id="UP001153714"/>
    </source>
</evidence>
<dbReference type="GO" id="GO:0005615">
    <property type="term" value="C:extracellular space"/>
    <property type="evidence" value="ECO:0007669"/>
    <property type="project" value="TreeGrafter"/>
</dbReference>
<evidence type="ECO:0008006" key="3">
    <source>
        <dbReference type="Google" id="ProtNLM"/>
    </source>
</evidence>
<dbReference type="InterPro" id="IPR038606">
    <property type="entry name" value="To_sf"/>
</dbReference>
<reference evidence="1" key="1">
    <citation type="submission" date="2021-12" db="EMBL/GenBank/DDBJ databases">
        <authorList>
            <person name="King R."/>
        </authorList>
    </citation>
    <scope>NUCLEOTIDE SEQUENCE</scope>
</reference>
<dbReference type="Proteomes" id="UP001153714">
    <property type="component" value="Chromosome 10"/>
</dbReference>
<dbReference type="Gene3D" id="3.15.10.30">
    <property type="entry name" value="Haemolymph juvenile hormone binding protein"/>
    <property type="match status" value="1"/>
</dbReference>
<name>A0A9N9QPY2_9NEOP</name>
<dbReference type="InterPro" id="IPR010562">
    <property type="entry name" value="Haemolymph_juvenile_hormone-bd"/>
</dbReference>
<dbReference type="Pfam" id="PF06585">
    <property type="entry name" value="JHBP"/>
    <property type="match status" value="1"/>
</dbReference>
<organism evidence="1 2">
    <name type="scientific">Diatraea saccharalis</name>
    <name type="common">sugarcane borer</name>
    <dbReference type="NCBI Taxonomy" id="40085"/>
    <lineage>
        <taxon>Eukaryota</taxon>
        <taxon>Metazoa</taxon>
        <taxon>Ecdysozoa</taxon>
        <taxon>Arthropoda</taxon>
        <taxon>Hexapoda</taxon>
        <taxon>Insecta</taxon>
        <taxon>Pterygota</taxon>
        <taxon>Neoptera</taxon>
        <taxon>Endopterygota</taxon>
        <taxon>Lepidoptera</taxon>
        <taxon>Glossata</taxon>
        <taxon>Ditrysia</taxon>
        <taxon>Pyraloidea</taxon>
        <taxon>Crambidae</taxon>
        <taxon>Crambinae</taxon>
        <taxon>Diatraea</taxon>
    </lineage>
</organism>
<reference evidence="1" key="2">
    <citation type="submission" date="2022-10" db="EMBL/GenBank/DDBJ databases">
        <authorList>
            <consortium name="ENA_rothamsted_submissions"/>
            <consortium name="culmorum"/>
            <person name="King R."/>
        </authorList>
    </citation>
    <scope>NUCLEOTIDE SEQUENCE</scope>
</reference>
<sequence length="154" mass="17097">MIINIINFRVDLDTLEIRARVQFPHLHFVGKYSVDGQILVVPLKGKGTMTSDAVKANAELVLKAKTEKRGGVEYIKFTSLQTNISVKDYHIRLEGLFNGDKVLGDATNEAINQNRGDFMRAAKPYVEDTVSKLFLGMANKIVDGIPFSDVFPAP</sequence>
<dbReference type="SMART" id="SM00700">
    <property type="entry name" value="JHBP"/>
    <property type="match status" value="1"/>
</dbReference>
<protein>
    <recommendedName>
        <fullName evidence="3">Protein takeout</fullName>
    </recommendedName>
</protein>
<accession>A0A9N9QPY2</accession>
<gene>
    <name evidence="1" type="ORF">DIATSA_LOCUS996</name>
</gene>
<dbReference type="PANTHER" id="PTHR11008">
    <property type="entry name" value="PROTEIN TAKEOUT-LIKE PROTEIN"/>
    <property type="match status" value="1"/>
</dbReference>
<proteinExistence type="predicted"/>
<keyword evidence="2" id="KW-1185">Reference proteome</keyword>
<dbReference type="AlphaFoldDB" id="A0A9N9QPY2"/>
<dbReference type="OrthoDB" id="8185902at2759"/>
<evidence type="ECO:0000313" key="1">
    <source>
        <dbReference type="EMBL" id="CAG9782760.1"/>
    </source>
</evidence>
<dbReference type="EMBL" id="OU893341">
    <property type="protein sequence ID" value="CAG9782760.1"/>
    <property type="molecule type" value="Genomic_DNA"/>
</dbReference>
<dbReference type="PANTHER" id="PTHR11008:SF39">
    <property type="entry name" value="CIRCADIAN CLOCK-CONTROLLED PROTEIN-LIKE PROTEIN"/>
    <property type="match status" value="1"/>
</dbReference>